<name>A0A9P5ZTZ0_PLEER</name>
<dbReference type="EMBL" id="MU154603">
    <property type="protein sequence ID" value="KAF9492299.1"/>
    <property type="molecule type" value="Genomic_DNA"/>
</dbReference>
<dbReference type="Proteomes" id="UP000807025">
    <property type="component" value="Unassembled WGS sequence"/>
</dbReference>
<evidence type="ECO:0000256" key="1">
    <source>
        <dbReference type="SAM" id="MobiDB-lite"/>
    </source>
</evidence>
<sequence>MSCVEGRADCVARGAQVYMIHCVSVKEGRIRDGGRTPGESEETRERGRRRGARASRSDLRGSSLPPPESSSTVKDLYTVLASQSPPPYLLPRRFYSKPVLLTVDTVTVDFRATSRPASQTQCLMCTPRCTSCSCTSRSSAPPVRLSPLLCPLLCSCLTLEGRSWIRAARRPDAQMLRSLILSRSQLRVRRTSGARRASRNPRCLNTQYQFSTSNSPDTLSLIDDS</sequence>
<evidence type="ECO:0000313" key="2">
    <source>
        <dbReference type="EMBL" id="KAF9492299.1"/>
    </source>
</evidence>
<comment type="caution">
    <text evidence="2">The sequence shown here is derived from an EMBL/GenBank/DDBJ whole genome shotgun (WGS) entry which is preliminary data.</text>
</comment>
<evidence type="ECO:0000313" key="3">
    <source>
        <dbReference type="Proteomes" id="UP000807025"/>
    </source>
</evidence>
<proteinExistence type="predicted"/>
<reference evidence="2" key="1">
    <citation type="submission" date="2020-11" db="EMBL/GenBank/DDBJ databases">
        <authorList>
            <consortium name="DOE Joint Genome Institute"/>
            <person name="Ahrendt S."/>
            <person name="Riley R."/>
            <person name="Andreopoulos W."/>
            <person name="Labutti K."/>
            <person name="Pangilinan J."/>
            <person name="Ruiz-Duenas F.J."/>
            <person name="Barrasa J.M."/>
            <person name="Sanchez-Garcia M."/>
            <person name="Camarero S."/>
            <person name="Miyauchi S."/>
            <person name="Serrano A."/>
            <person name="Linde D."/>
            <person name="Babiker R."/>
            <person name="Drula E."/>
            <person name="Ayuso-Fernandez I."/>
            <person name="Pacheco R."/>
            <person name="Padilla G."/>
            <person name="Ferreira P."/>
            <person name="Barriuso J."/>
            <person name="Kellner H."/>
            <person name="Castanera R."/>
            <person name="Alfaro M."/>
            <person name="Ramirez L."/>
            <person name="Pisabarro A.G."/>
            <person name="Kuo A."/>
            <person name="Tritt A."/>
            <person name="Lipzen A."/>
            <person name="He G."/>
            <person name="Yan M."/>
            <person name="Ng V."/>
            <person name="Cullen D."/>
            <person name="Martin F."/>
            <person name="Rosso M.-N."/>
            <person name="Henrissat B."/>
            <person name="Hibbett D."/>
            <person name="Martinez A.T."/>
            <person name="Grigoriev I.V."/>
        </authorList>
    </citation>
    <scope>NUCLEOTIDE SEQUENCE</scope>
    <source>
        <strain evidence="2">ATCC 90797</strain>
    </source>
</reference>
<gene>
    <name evidence="2" type="ORF">BDN71DRAFT_1451683</name>
</gene>
<feature type="region of interest" description="Disordered" evidence="1">
    <location>
        <begin position="29"/>
        <end position="71"/>
    </location>
</feature>
<protein>
    <submittedName>
        <fullName evidence="2">Uncharacterized protein</fullName>
    </submittedName>
</protein>
<keyword evidence="3" id="KW-1185">Reference proteome</keyword>
<organism evidence="2 3">
    <name type="scientific">Pleurotus eryngii</name>
    <name type="common">Boletus of the steppes</name>
    <dbReference type="NCBI Taxonomy" id="5323"/>
    <lineage>
        <taxon>Eukaryota</taxon>
        <taxon>Fungi</taxon>
        <taxon>Dikarya</taxon>
        <taxon>Basidiomycota</taxon>
        <taxon>Agaricomycotina</taxon>
        <taxon>Agaricomycetes</taxon>
        <taxon>Agaricomycetidae</taxon>
        <taxon>Agaricales</taxon>
        <taxon>Pleurotineae</taxon>
        <taxon>Pleurotaceae</taxon>
        <taxon>Pleurotus</taxon>
    </lineage>
</organism>
<accession>A0A9P5ZTZ0</accession>
<dbReference type="AlphaFoldDB" id="A0A9P5ZTZ0"/>